<dbReference type="Pfam" id="PF13855">
    <property type="entry name" value="LRR_8"/>
    <property type="match status" value="1"/>
</dbReference>
<comment type="caution">
    <text evidence="3">The sequence shown here is derived from an EMBL/GenBank/DDBJ whole genome shotgun (WGS) entry which is preliminary data.</text>
</comment>
<sequence>MLLQILDEIGSSRLLTYMIRVCLASLQNLTDHVSKKDISLHNLCGLSTRPLLVWHQNRFRGKLKGVKGNGSKINLFPADDPRRPSMSLNLNLKHNLLPSVGAALRCGQATHFSMADNLVGRLGPQDFQDVLRLRHLNLQGNVIAQVERLTFANVRKDLRFLDLSRNRMEFLQGCLQNFTSLKTLNLSHNRIEGFTPGEFYNMNRLTELHLEGNRITTLVLKFTP</sequence>
<accession>A0AAV4SJT3</accession>
<dbReference type="AlphaFoldDB" id="A0AAV4SJT3"/>
<dbReference type="SMART" id="SM00369">
    <property type="entry name" value="LRR_TYP"/>
    <property type="match status" value="3"/>
</dbReference>
<evidence type="ECO:0000313" key="3">
    <source>
        <dbReference type="EMBL" id="GIY34688.1"/>
    </source>
</evidence>
<dbReference type="PANTHER" id="PTHR24366">
    <property type="entry name" value="IG(IMMUNOGLOBULIN) AND LRR(LEUCINE RICH REPEAT) DOMAINS"/>
    <property type="match status" value="1"/>
</dbReference>
<dbReference type="SUPFAM" id="SSF52058">
    <property type="entry name" value="L domain-like"/>
    <property type="match status" value="1"/>
</dbReference>
<evidence type="ECO:0000256" key="2">
    <source>
        <dbReference type="ARBA" id="ARBA00022737"/>
    </source>
</evidence>
<keyword evidence="1" id="KW-0433">Leucine-rich repeat</keyword>
<evidence type="ECO:0000313" key="4">
    <source>
        <dbReference type="Proteomes" id="UP001054837"/>
    </source>
</evidence>
<gene>
    <name evidence="3" type="primary">AVEN_55080_1</name>
    <name evidence="3" type="ORF">CDAR_603371</name>
</gene>
<proteinExistence type="predicted"/>
<protein>
    <submittedName>
        <fullName evidence="3">Uncharacterized protein</fullName>
    </submittedName>
</protein>
<dbReference type="InterPro" id="IPR003591">
    <property type="entry name" value="Leu-rich_rpt_typical-subtyp"/>
</dbReference>
<dbReference type="GO" id="GO:0005886">
    <property type="term" value="C:plasma membrane"/>
    <property type="evidence" value="ECO:0007669"/>
    <property type="project" value="TreeGrafter"/>
</dbReference>
<dbReference type="EMBL" id="BPLQ01008087">
    <property type="protein sequence ID" value="GIY34688.1"/>
    <property type="molecule type" value="Genomic_DNA"/>
</dbReference>
<dbReference type="PROSITE" id="PS51450">
    <property type="entry name" value="LRR"/>
    <property type="match status" value="2"/>
</dbReference>
<dbReference type="Proteomes" id="UP001054837">
    <property type="component" value="Unassembled WGS sequence"/>
</dbReference>
<dbReference type="Gene3D" id="3.80.10.10">
    <property type="entry name" value="Ribonuclease Inhibitor"/>
    <property type="match status" value="1"/>
</dbReference>
<dbReference type="InterPro" id="IPR001611">
    <property type="entry name" value="Leu-rich_rpt"/>
</dbReference>
<keyword evidence="2" id="KW-0677">Repeat</keyword>
<dbReference type="InterPro" id="IPR032675">
    <property type="entry name" value="LRR_dom_sf"/>
</dbReference>
<evidence type="ECO:0000256" key="1">
    <source>
        <dbReference type="ARBA" id="ARBA00022614"/>
    </source>
</evidence>
<reference evidence="3 4" key="1">
    <citation type="submission" date="2021-06" db="EMBL/GenBank/DDBJ databases">
        <title>Caerostris darwini draft genome.</title>
        <authorList>
            <person name="Kono N."/>
            <person name="Arakawa K."/>
        </authorList>
    </citation>
    <scope>NUCLEOTIDE SEQUENCE [LARGE SCALE GENOMIC DNA]</scope>
</reference>
<keyword evidence="4" id="KW-1185">Reference proteome</keyword>
<organism evidence="3 4">
    <name type="scientific">Caerostris darwini</name>
    <dbReference type="NCBI Taxonomy" id="1538125"/>
    <lineage>
        <taxon>Eukaryota</taxon>
        <taxon>Metazoa</taxon>
        <taxon>Ecdysozoa</taxon>
        <taxon>Arthropoda</taxon>
        <taxon>Chelicerata</taxon>
        <taxon>Arachnida</taxon>
        <taxon>Araneae</taxon>
        <taxon>Araneomorphae</taxon>
        <taxon>Entelegynae</taxon>
        <taxon>Araneoidea</taxon>
        <taxon>Araneidae</taxon>
        <taxon>Caerostris</taxon>
    </lineage>
</organism>
<dbReference type="GO" id="GO:0007616">
    <property type="term" value="P:long-term memory"/>
    <property type="evidence" value="ECO:0007669"/>
    <property type="project" value="TreeGrafter"/>
</dbReference>
<dbReference type="PANTHER" id="PTHR24366:SF158">
    <property type="entry name" value="PLATELET GLYCOPROTEIN IB ALPHA CHAIN-LIKE-RELATED"/>
    <property type="match status" value="1"/>
</dbReference>
<name>A0AAV4SJT3_9ARAC</name>